<dbReference type="GO" id="GO:0019748">
    <property type="term" value="P:secondary metabolic process"/>
    <property type="evidence" value="ECO:0007669"/>
    <property type="project" value="InterPro"/>
</dbReference>
<evidence type="ECO:0000313" key="2">
    <source>
        <dbReference type="EMBL" id="TDK37009.1"/>
    </source>
</evidence>
<dbReference type="SUPFAM" id="SSF56112">
    <property type="entry name" value="Protein kinase-like (PK-like)"/>
    <property type="match status" value="1"/>
</dbReference>
<reference evidence="2 3" key="1">
    <citation type="submission" date="2019-03" db="EMBL/GenBank/DDBJ databases">
        <title>Rhizobium sp. nov., an bacterium isolated from biocrust in Mu Us Desert.</title>
        <authorList>
            <person name="Lixiong L."/>
        </authorList>
    </citation>
    <scope>NUCLEOTIDE SEQUENCE [LARGE SCALE GENOMIC DNA]</scope>
    <source>
        <strain evidence="2 3">SPY-1</strain>
    </source>
</reference>
<feature type="compositionally biased region" description="Polar residues" evidence="1">
    <location>
        <begin position="1"/>
        <end position="11"/>
    </location>
</feature>
<dbReference type="GO" id="GO:0016773">
    <property type="term" value="F:phosphotransferase activity, alcohol group as acceptor"/>
    <property type="evidence" value="ECO:0007669"/>
    <property type="project" value="InterPro"/>
</dbReference>
<dbReference type="Pfam" id="PF04655">
    <property type="entry name" value="APH_6_hur"/>
    <property type="match status" value="1"/>
</dbReference>
<dbReference type="Gene3D" id="1.10.510.10">
    <property type="entry name" value="Transferase(Phosphotransferase) domain 1"/>
    <property type="match status" value="1"/>
</dbReference>
<evidence type="ECO:0000313" key="3">
    <source>
        <dbReference type="Proteomes" id="UP000295238"/>
    </source>
</evidence>
<sequence>MSISSRCSTISARAHRERRSRTWTSCFPPDGPGGLMDHDAPALPRDLVERWGITGSVLLADTRTSHVYRVQRQDAPPAIVKLLKPQGQHERPGMDFLAWRAGAGAVHLIDQEGDTCLLEDAGTTDLRTWRLEHGEAAANGVIAGVISLLQSASTASPPCGLLPLRRHFRALFQQAERQPVSELQQSLRWAAKTADELLNTQNAVRPLHGDLHHENIICGKARGWLAIDPQGLIGDPAYEAANIFGNPDGAFPDIIDPVRITSLAKLLAPAIGTSPEKIFGYAIAHAGLSLSWSLEDGRPLSEGSDGFERFAFLKLARKLTDEGTFSS</sequence>
<comment type="caution">
    <text evidence="2">The sequence shown here is derived from an EMBL/GenBank/DDBJ whole genome shotgun (WGS) entry which is preliminary data.</text>
</comment>
<accession>A0A4R5UJT2</accession>
<organism evidence="2 3">
    <name type="scientific">Rhizobium deserti</name>
    <dbReference type="NCBI Taxonomy" id="2547961"/>
    <lineage>
        <taxon>Bacteria</taxon>
        <taxon>Pseudomonadati</taxon>
        <taxon>Pseudomonadota</taxon>
        <taxon>Alphaproteobacteria</taxon>
        <taxon>Hyphomicrobiales</taxon>
        <taxon>Rhizobiaceae</taxon>
        <taxon>Rhizobium/Agrobacterium group</taxon>
        <taxon>Rhizobium</taxon>
    </lineage>
</organism>
<dbReference type="AlphaFoldDB" id="A0A4R5UJT2"/>
<gene>
    <name evidence="2" type="ORF">E2F50_08885</name>
</gene>
<dbReference type="Proteomes" id="UP000295238">
    <property type="component" value="Unassembled WGS sequence"/>
</dbReference>
<evidence type="ECO:0000256" key="1">
    <source>
        <dbReference type="SAM" id="MobiDB-lite"/>
    </source>
</evidence>
<dbReference type="EMBL" id="SMTL01000002">
    <property type="protein sequence ID" value="TDK37009.1"/>
    <property type="molecule type" value="Genomic_DNA"/>
</dbReference>
<name>A0A4R5UJT2_9HYPH</name>
<proteinExistence type="predicted"/>
<keyword evidence="3" id="KW-1185">Reference proteome</keyword>
<feature type="region of interest" description="Disordered" evidence="1">
    <location>
        <begin position="1"/>
        <end position="35"/>
    </location>
</feature>
<protein>
    <submittedName>
        <fullName evidence="2">Streptomycin resistance protein</fullName>
    </submittedName>
</protein>
<dbReference type="InterPro" id="IPR011009">
    <property type="entry name" value="Kinase-like_dom_sf"/>
</dbReference>
<dbReference type="InterPro" id="IPR006748">
    <property type="entry name" value="NH2Glyco/OHUrea_AB-resist_kin"/>
</dbReference>